<gene>
    <name evidence="1" type="ORF">BS47DRAFT_65423</name>
</gene>
<evidence type="ECO:0000313" key="1">
    <source>
        <dbReference type="EMBL" id="KAF9510527.1"/>
    </source>
</evidence>
<dbReference type="AlphaFoldDB" id="A0A9P6ARU2"/>
<accession>A0A9P6ARU2</accession>
<evidence type="ECO:0000313" key="2">
    <source>
        <dbReference type="Proteomes" id="UP000886523"/>
    </source>
</evidence>
<protein>
    <submittedName>
        <fullName evidence="1">Uncharacterized protein</fullName>
    </submittedName>
</protein>
<reference evidence="1" key="1">
    <citation type="journal article" date="2020" name="Nat. Commun.">
        <title>Large-scale genome sequencing of mycorrhizal fungi provides insights into the early evolution of symbiotic traits.</title>
        <authorList>
            <person name="Miyauchi S."/>
            <person name="Kiss E."/>
            <person name="Kuo A."/>
            <person name="Drula E."/>
            <person name="Kohler A."/>
            <person name="Sanchez-Garcia M."/>
            <person name="Morin E."/>
            <person name="Andreopoulos B."/>
            <person name="Barry K.W."/>
            <person name="Bonito G."/>
            <person name="Buee M."/>
            <person name="Carver A."/>
            <person name="Chen C."/>
            <person name="Cichocki N."/>
            <person name="Clum A."/>
            <person name="Culley D."/>
            <person name="Crous P.W."/>
            <person name="Fauchery L."/>
            <person name="Girlanda M."/>
            <person name="Hayes R.D."/>
            <person name="Keri Z."/>
            <person name="LaButti K."/>
            <person name="Lipzen A."/>
            <person name="Lombard V."/>
            <person name="Magnuson J."/>
            <person name="Maillard F."/>
            <person name="Murat C."/>
            <person name="Nolan M."/>
            <person name="Ohm R.A."/>
            <person name="Pangilinan J."/>
            <person name="Pereira M.F."/>
            <person name="Perotto S."/>
            <person name="Peter M."/>
            <person name="Pfister S."/>
            <person name="Riley R."/>
            <person name="Sitrit Y."/>
            <person name="Stielow J.B."/>
            <person name="Szollosi G."/>
            <person name="Zifcakova L."/>
            <person name="Stursova M."/>
            <person name="Spatafora J.W."/>
            <person name="Tedersoo L."/>
            <person name="Vaario L.M."/>
            <person name="Yamada A."/>
            <person name="Yan M."/>
            <person name="Wang P."/>
            <person name="Xu J."/>
            <person name="Bruns T."/>
            <person name="Baldrian P."/>
            <person name="Vilgalys R."/>
            <person name="Dunand C."/>
            <person name="Henrissat B."/>
            <person name="Grigoriev I.V."/>
            <person name="Hibbett D."/>
            <person name="Nagy L.G."/>
            <person name="Martin F.M."/>
        </authorList>
    </citation>
    <scope>NUCLEOTIDE SEQUENCE</scope>
    <source>
        <strain evidence="1">UP504</strain>
    </source>
</reference>
<proteinExistence type="predicted"/>
<keyword evidence="2" id="KW-1185">Reference proteome</keyword>
<dbReference type="Proteomes" id="UP000886523">
    <property type="component" value="Unassembled WGS sequence"/>
</dbReference>
<sequence>MLQRCSPLKLKSIGARLTFRAWMPPLGYCLGGDSEELIGKCSVDTGDRDKIFLAEKFGTTPEHTIRDDPEFVKSEFAKSLKKLRTIT</sequence>
<comment type="caution">
    <text evidence="1">The sequence shown here is derived from an EMBL/GenBank/DDBJ whole genome shotgun (WGS) entry which is preliminary data.</text>
</comment>
<dbReference type="InterPro" id="IPR036812">
    <property type="entry name" value="NAD(P)_OxRdtase_dom_sf"/>
</dbReference>
<organism evidence="1 2">
    <name type="scientific">Hydnum rufescens UP504</name>
    <dbReference type="NCBI Taxonomy" id="1448309"/>
    <lineage>
        <taxon>Eukaryota</taxon>
        <taxon>Fungi</taxon>
        <taxon>Dikarya</taxon>
        <taxon>Basidiomycota</taxon>
        <taxon>Agaricomycotina</taxon>
        <taxon>Agaricomycetes</taxon>
        <taxon>Cantharellales</taxon>
        <taxon>Hydnaceae</taxon>
        <taxon>Hydnum</taxon>
    </lineage>
</organism>
<dbReference type="Gene3D" id="3.20.20.100">
    <property type="entry name" value="NADP-dependent oxidoreductase domain"/>
    <property type="match status" value="1"/>
</dbReference>
<name>A0A9P6ARU2_9AGAM</name>
<dbReference type="OrthoDB" id="37537at2759"/>
<dbReference type="SUPFAM" id="SSF51430">
    <property type="entry name" value="NAD(P)-linked oxidoreductase"/>
    <property type="match status" value="1"/>
</dbReference>
<dbReference type="EMBL" id="MU129015">
    <property type="protein sequence ID" value="KAF9510527.1"/>
    <property type="molecule type" value="Genomic_DNA"/>
</dbReference>